<evidence type="ECO:0000313" key="4">
    <source>
        <dbReference type="Proteomes" id="UP001180973"/>
    </source>
</evidence>
<reference evidence="3" key="1">
    <citation type="submission" date="2023-09" db="EMBL/GenBank/DDBJ databases">
        <title>30 novel species of actinomycetes from the DSMZ collection.</title>
        <authorList>
            <person name="Nouioui I."/>
        </authorList>
    </citation>
    <scope>NUCLEOTIDE SEQUENCE</scope>
    <source>
        <strain evidence="3">DSM 115977</strain>
    </source>
</reference>
<dbReference type="InterPro" id="IPR011009">
    <property type="entry name" value="Kinase-like_dom_sf"/>
</dbReference>
<evidence type="ECO:0000313" key="3">
    <source>
        <dbReference type="EMBL" id="MDT0529478.1"/>
    </source>
</evidence>
<dbReference type="RefSeq" id="WP_311411617.1">
    <property type="nucleotide sequence ID" value="NZ_JAVRFL010000010.1"/>
</dbReference>
<organism evidence="3 4">
    <name type="scientific">Micromonospora reichwaldensis</name>
    <dbReference type="NCBI Taxonomy" id="3075516"/>
    <lineage>
        <taxon>Bacteria</taxon>
        <taxon>Bacillati</taxon>
        <taxon>Actinomycetota</taxon>
        <taxon>Actinomycetes</taxon>
        <taxon>Micromonosporales</taxon>
        <taxon>Micromonosporaceae</taxon>
        <taxon>Micromonospora</taxon>
    </lineage>
</organism>
<dbReference type="Gene3D" id="3.90.1200.10">
    <property type="match status" value="1"/>
</dbReference>
<dbReference type="Proteomes" id="UP001180973">
    <property type="component" value="Unassembled WGS sequence"/>
</dbReference>
<sequence>MRGGSPGAGGATGPEDEGRQPTGATGRVDPTVTGRVDPTATEERLRGGFIAEVVRVGDTVRRTPPQNAGFVAALLRHLERVGADVAPRHLGTDERGRQVLSHVDGRVPWRDREDPAYFADPALTRLAELLRRLHDACAGSPLAGDAETVCHRDLSPKNTVYRDSPAGPLPVALIDWDLAAPGRRVEDVAFAAWHWAATGPGADPVELGRRARLLCDSYEAAGTGSLALPRAELVDVMLAQIDGTWRGIAAGAERGDAAMCRLRDAGIADTVRRWHDWLGERRPVVAAALR</sequence>
<dbReference type="InterPro" id="IPR002575">
    <property type="entry name" value="Aminoglycoside_PTrfase"/>
</dbReference>
<feature type="region of interest" description="Disordered" evidence="1">
    <location>
        <begin position="1"/>
        <end position="39"/>
    </location>
</feature>
<proteinExistence type="predicted"/>
<evidence type="ECO:0000259" key="2">
    <source>
        <dbReference type="Pfam" id="PF01636"/>
    </source>
</evidence>
<feature type="compositionally biased region" description="Gly residues" evidence="1">
    <location>
        <begin position="1"/>
        <end position="12"/>
    </location>
</feature>
<evidence type="ECO:0000256" key="1">
    <source>
        <dbReference type="SAM" id="MobiDB-lite"/>
    </source>
</evidence>
<dbReference type="Pfam" id="PF01636">
    <property type="entry name" value="APH"/>
    <property type="match status" value="1"/>
</dbReference>
<keyword evidence="4" id="KW-1185">Reference proteome</keyword>
<gene>
    <name evidence="3" type="ORF">RM555_10810</name>
</gene>
<accession>A0ABU2WVC3</accession>
<feature type="domain" description="Aminoglycoside phosphotransferase" evidence="2">
    <location>
        <begin position="89"/>
        <end position="203"/>
    </location>
</feature>
<name>A0ABU2WVC3_9ACTN</name>
<protein>
    <submittedName>
        <fullName evidence="3">Phosphotransferase</fullName>
    </submittedName>
</protein>
<dbReference type="SUPFAM" id="SSF56112">
    <property type="entry name" value="Protein kinase-like (PK-like)"/>
    <property type="match status" value="1"/>
</dbReference>
<dbReference type="EMBL" id="JAVRFL010000010">
    <property type="protein sequence ID" value="MDT0529478.1"/>
    <property type="molecule type" value="Genomic_DNA"/>
</dbReference>
<comment type="caution">
    <text evidence="3">The sequence shown here is derived from an EMBL/GenBank/DDBJ whole genome shotgun (WGS) entry which is preliminary data.</text>
</comment>